<accession>A0A7R9MNM0</accession>
<sequence>MGSSVAYWLNRRQPNQFTCNVFERDLSYSSCSTTRSAGGIRQQFSNEENILSCSTTRSAGGIRQQFSNEENILLSLHSSKFLQNIGQYLTIPNQSSPDVCLNLNGYLLLATDSSAEQLIVNHKLQTQLGAQIELLSPNKVKAMFPWVNTTDIALAAYGVANEGWFDPWALLMAFKAKAQ</sequence>
<gene>
    <name evidence="5" type="ORF">ONB1V03_LOCUS19252</name>
</gene>
<dbReference type="OrthoDB" id="424974at2759"/>
<dbReference type="GO" id="GO:0032981">
    <property type="term" value="P:mitochondrial respiratory chain complex I assembly"/>
    <property type="evidence" value="ECO:0007669"/>
    <property type="project" value="TreeGrafter"/>
</dbReference>
<dbReference type="GO" id="GO:0016491">
    <property type="term" value="F:oxidoreductase activity"/>
    <property type="evidence" value="ECO:0007669"/>
    <property type="project" value="UniProtKB-KW"/>
</dbReference>
<evidence type="ECO:0000256" key="3">
    <source>
        <dbReference type="ARBA" id="ARBA00046185"/>
    </source>
</evidence>
<feature type="domain" description="FAD dependent oxidoreductase" evidence="4">
    <location>
        <begin position="1"/>
        <end position="179"/>
    </location>
</feature>
<dbReference type="EMBL" id="OC943716">
    <property type="protein sequence ID" value="CAD7662692.1"/>
    <property type="molecule type" value="Genomic_DNA"/>
</dbReference>
<proteinExistence type="predicted"/>
<dbReference type="PANTHER" id="PTHR13847">
    <property type="entry name" value="SARCOSINE DEHYDROGENASE-RELATED"/>
    <property type="match status" value="1"/>
</dbReference>
<feature type="non-terminal residue" evidence="5">
    <location>
        <position position="179"/>
    </location>
</feature>
<evidence type="ECO:0000313" key="5">
    <source>
        <dbReference type="EMBL" id="CAD7662692.1"/>
    </source>
</evidence>
<dbReference type="GO" id="GO:0005739">
    <property type="term" value="C:mitochondrion"/>
    <property type="evidence" value="ECO:0007669"/>
    <property type="project" value="GOC"/>
</dbReference>
<name>A0A7R9MNM0_9ACAR</name>
<evidence type="ECO:0000256" key="1">
    <source>
        <dbReference type="ARBA" id="ARBA00023002"/>
    </source>
</evidence>
<evidence type="ECO:0000313" key="6">
    <source>
        <dbReference type="Proteomes" id="UP000728032"/>
    </source>
</evidence>
<protein>
    <recommendedName>
        <fullName evidence="2">FAD-dependent oxidoreductase domain-containing protein 1</fullName>
    </recommendedName>
</protein>
<dbReference type="PANTHER" id="PTHR13847:SF287">
    <property type="entry name" value="FAD-DEPENDENT OXIDOREDUCTASE DOMAIN-CONTAINING PROTEIN 1"/>
    <property type="match status" value="1"/>
</dbReference>
<dbReference type="SUPFAM" id="SSF51905">
    <property type="entry name" value="FAD/NAD(P)-binding domain"/>
    <property type="match status" value="1"/>
</dbReference>
<dbReference type="Proteomes" id="UP000728032">
    <property type="component" value="Unassembled WGS sequence"/>
</dbReference>
<dbReference type="Gene3D" id="3.50.50.60">
    <property type="entry name" value="FAD/NAD(P)-binding domain"/>
    <property type="match status" value="2"/>
</dbReference>
<dbReference type="InterPro" id="IPR006076">
    <property type="entry name" value="FAD-dep_OxRdtase"/>
</dbReference>
<comment type="function">
    <text evidence="3">Required for the assembly of the mitochondrial membrane respiratory chain NADH dehydrogenase (Complex I). Involved in mid-late stages of complex I assembly.</text>
</comment>
<keyword evidence="6" id="KW-1185">Reference proteome</keyword>
<evidence type="ECO:0000256" key="2">
    <source>
        <dbReference type="ARBA" id="ARBA00039785"/>
    </source>
</evidence>
<keyword evidence="1" id="KW-0560">Oxidoreductase</keyword>
<dbReference type="EMBL" id="CAJPVJ010028891">
    <property type="protein sequence ID" value="CAG2179829.1"/>
    <property type="molecule type" value="Genomic_DNA"/>
</dbReference>
<dbReference type="Gene3D" id="3.30.9.10">
    <property type="entry name" value="D-Amino Acid Oxidase, subunit A, domain 2"/>
    <property type="match status" value="1"/>
</dbReference>
<organism evidence="5">
    <name type="scientific">Oppiella nova</name>
    <dbReference type="NCBI Taxonomy" id="334625"/>
    <lineage>
        <taxon>Eukaryota</taxon>
        <taxon>Metazoa</taxon>
        <taxon>Ecdysozoa</taxon>
        <taxon>Arthropoda</taxon>
        <taxon>Chelicerata</taxon>
        <taxon>Arachnida</taxon>
        <taxon>Acari</taxon>
        <taxon>Acariformes</taxon>
        <taxon>Sarcoptiformes</taxon>
        <taxon>Oribatida</taxon>
        <taxon>Brachypylina</taxon>
        <taxon>Oppioidea</taxon>
        <taxon>Oppiidae</taxon>
        <taxon>Oppiella</taxon>
    </lineage>
</organism>
<reference evidence="5" key="1">
    <citation type="submission" date="2020-11" db="EMBL/GenBank/DDBJ databases">
        <authorList>
            <person name="Tran Van P."/>
        </authorList>
    </citation>
    <scope>NUCLEOTIDE SEQUENCE</scope>
</reference>
<evidence type="ECO:0000259" key="4">
    <source>
        <dbReference type="Pfam" id="PF01266"/>
    </source>
</evidence>
<dbReference type="AlphaFoldDB" id="A0A7R9MNM0"/>
<dbReference type="InterPro" id="IPR036188">
    <property type="entry name" value="FAD/NAD-bd_sf"/>
</dbReference>
<dbReference type="Pfam" id="PF01266">
    <property type="entry name" value="DAO"/>
    <property type="match status" value="1"/>
</dbReference>